<dbReference type="Proteomes" id="UP000194474">
    <property type="component" value="Unassembled WGS sequence"/>
</dbReference>
<evidence type="ECO:0000313" key="3">
    <source>
        <dbReference type="Proteomes" id="UP000194474"/>
    </source>
</evidence>
<dbReference type="Pfam" id="PF01890">
    <property type="entry name" value="CbiG_C"/>
    <property type="match status" value="1"/>
</dbReference>
<organism evidence="2 3">
    <name type="scientific">Devosia lucknowensis</name>
    <dbReference type="NCBI Taxonomy" id="1096929"/>
    <lineage>
        <taxon>Bacteria</taxon>
        <taxon>Pseudomonadati</taxon>
        <taxon>Pseudomonadota</taxon>
        <taxon>Alphaproteobacteria</taxon>
        <taxon>Hyphomicrobiales</taxon>
        <taxon>Devosiaceae</taxon>
        <taxon>Devosia</taxon>
    </lineage>
</organism>
<dbReference type="InterPro" id="IPR002750">
    <property type="entry name" value="CobE/GbiG_C"/>
</dbReference>
<gene>
    <name evidence="2" type="ORF">SAMN06295905_0222</name>
</gene>
<keyword evidence="3" id="KW-1185">Reference proteome</keyword>
<evidence type="ECO:0000313" key="2">
    <source>
        <dbReference type="EMBL" id="SMQ59386.1"/>
    </source>
</evidence>
<dbReference type="GO" id="GO:0009236">
    <property type="term" value="P:cobalamin biosynthetic process"/>
    <property type="evidence" value="ECO:0007669"/>
    <property type="project" value="InterPro"/>
</dbReference>
<dbReference type="InterPro" id="IPR052553">
    <property type="entry name" value="CbiG_hydrolase"/>
</dbReference>
<protein>
    <submittedName>
        <fullName evidence="2">Cobalt-precorrin 5A hydrolase</fullName>
    </submittedName>
</protein>
<proteinExistence type="predicted"/>
<dbReference type="PANTHER" id="PTHR37477:SF1">
    <property type="entry name" value="COBALT-PRECORRIN-5A HYDROLASE"/>
    <property type="match status" value="1"/>
</dbReference>
<name>A0A1Y6EA24_9HYPH</name>
<dbReference type="InterPro" id="IPR036518">
    <property type="entry name" value="CobE/GbiG_C_sf"/>
</dbReference>
<dbReference type="EMBL" id="FXWK01000001">
    <property type="protein sequence ID" value="SMQ59386.1"/>
    <property type="molecule type" value="Genomic_DNA"/>
</dbReference>
<dbReference type="AlphaFoldDB" id="A0A1Y6EA24"/>
<feature type="domain" description="CobE/GbiG C-terminal" evidence="1">
    <location>
        <begin position="20"/>
        <end position="132"/>
    </location>
</feature>
<reference evidence="3" key="1">
    <citation type="submission" date="2017-04" db="EMBL/GenBank/DDBJ databases">
        <authorList>
            <person name="Varghese N."/>
            <person name="Submissions S."/>
        </authorList>
    </citation>
    <scope>NUCLEOTIDE SEQUENCE [LARGE SCALE GENOMIC DNA]</scope>
</reference>
<evidence type="ECO:0000259" key="1">
    <source>
        <dbReference type="Pfam" id="PF01890"/>
    </source>
</evidence>
<keyword evidence="2" id="KW-0378">Hydrolase</keyword>
<dbReference type="Gene3D" id="3.30.420.180">
    <property type="entry name" value="CobE/GbiG C-terminal domain"/>
    <property type="match status" value="1"/>
</dbReference>
<accession>A0A1Y6EA24</accession>
<dbReference type="PANTHER" id="PTHR37477">
    <property type="entry name" value="COBALT-PRECORRIN-5A HYDROLASE"/>
    <property type="match status" value="1"/>
</dbReference>
<dbReference type="SUPFAM" id="SSF159664">
    <property type="entry name" value="CobE/GbiG C-terminal domain-like"/>
    <property type="match status" value="1"/>
</dbReference>
<sequence length="158" mass="15752">MTERLQGLFGARTLSSRSGLVAGIGLRAGCSAEDIVAMLDQSLGRLSATRADLVALATLDAKARHPALLAVAKALDIALVALARDDLGGSAPNPSVTVLATLGLPSVAEASALAFGPLLLEKQRGANVTCAISRYDSVAAPFSAAIAASTLATSSAGP</sequence>
<dbReference type="GO" id="GO:0016787">
    <property type="term" value="F:hydrolase activity"/>
    <property type="evidence" value="ECO:0007669"/>
    <property type="project" value="UniProtKB-KW"/>
</dbReference>
<dbReference type="RefSeq" id="WP_170926308.1">
    <property type="nucleotide sequence ID" value="NZ_FXWK01000001.1"/>
</dbReference>